<dbReference type="SUPFAM" id="SSF53756">
    <property type="entry name" value="UDP-Glycosyltransferase/glycogen phosphorylase"/>
    <property type="match status" value="1"/>
</dbReference>
<dbReference type="Proteomes" id="UP000094067">
    <property type="component" value="Unassembled WGS sequence"/>
</dbReference>
<dbReference type="InterPro" id="IPR001296">
    <property type="entry name" value="Glyco_trans_1"/>
</dbReference>
<dbReference type="GO" id="GO:0016757">
    <property type="term" value="F:glycosyltransferase activity"/>
    <property type="evidence" value="ECO:0007669"/>
    <property type="project" value="UniProtKB-KW"/>
</dbReference>
<evidence type="ECO:0000313" key="6">
    <source>
        <dbReference type="EMBL" id="ODM06948.1"/>
    </source>
</evidence>
<dbReference type="Pfam" id="PF13439">
    <property type="entry name" value="Glyco_transf_4"/>
    <property type="match status" value="1"/>
</dbReference>
<dbReference type="Pfam" id="PF00534">
    <property type="entry name" value="Glycos_transf_1"/>
    <property type="match status" value="1"/>
</dbReference>
<sequence>MKKSGEKSRLCILMCCSDINTFKGGMVTVVKNYLESREWKSVDFIFVATHKEGSGIAKAVYFLTAYLRIMKLLLSHKVDMAHLHMAERGSFYRKAMVERLCHRFHIPVILHHHSAEFEAFYHTLSAGRRKWVKKALEEAELNLVLSSLLAEKYREKAPGAKIEVLYNAVNVPEENPYTGNASDIILLGKLGQRKGTYDFLQALKAADDKIPQKTKCYLCGDGETAGAASFAEELGIRHRVAYIGWAEAEKKAEFLGRAAIHVLPSYGEGLPMSILETMARGIPNISTDIASIPEVIENGKNGFLIQPGDKDSLAERMISLLNDPLQREEFSKNGFSVIQDKFSLQKNIRTLEAYYWRIWREKVSEARR</sequence>
<keyword evidence="3 6" id="KW-0808">Transferase</keyword>
<dbReference type="AlphaFoldDB" id="A0A1E3ADZ3"/>
<dbReference type="InterPro" id="IPR028098">
    <property type="entry name" value="Glyco_trans_4-like_N"/>
</dbReference>
<gene>
    <name evidence="6" type="primary">tuaC</name>
    <name evidence="6" type="ORF">BEI61_02838</name>
</gene>
<accession>A0A1E3ADZ3</accession>
<evidence type="ECO:0000259" key="4">
    <source>
        <dbReference type="Pfam" id="PF00534"/>
    </source>
</evidence>
<comment type="caution">
    <text evidence="6">The sequence shown here is derived from an EMBL/GenBank/DDBJ whole genome shotgun (WGS) entry which is preliminary data.</text>
</comment>
<evidence type="ECO:0000256" key="1">
    <source>
        <dbReference type="ARBA" id="ARBA00009481"/>
    </source>
</evidence>
<keyword evidence="2 6" id="KW-0328">Glycosyltransferase</keyword>
<feature type="domain" description="Glycosyl transferase family 1" evidence="4">
    <location>
        <begin position="182"/>
        <end position="334"/>
    </location>
</feature>
<evidence type="ECO:0000256" key="3">
    <source>
        <dbReference type="ARBA" id="ARBA00022679"/>
    </source>
</evidence>
<dbReference type="CDD" id="cd03801">
    <property type="entry name" value="GT4_PimA-like"/>
    <property type="match status" value="1"/>
</dbReference>
<dbReference type="PANTHER" id="PTHR12526">
    <property type="entry name" value="GLYCOSYLTRANSFERASE"/>
    <property type="match status" value="1"/>
</dbReference>
<dbReference type="Gene3D" id="3.40.50.2000">
    <property type="entry name" value="Glycogen Phosphorylase B"/>
    <property type="match status" value="2"/>
</dbReference>
<comment type="similarity">
    <text evidence="1">Belongs to the glycosyltransferase group 1 family. Glycosyltransferase 4 subfamily.</text>
</comment>
<organism evidence="6 7">
    <name type="scientific">Eisenbergiella tayi</name>
    <dbReference type="NCBI Taxonomy" id="1432052"/>
    <lineage>
        <taxon>Bacteria</taxon>
        <taxon>Bacillati</taxon>
        <taxon>Bacillota</taxon>
        <taxon>Clostridia</taxon>
        <taxon>Lachnospirales</taxon>
        <taxon>Lachnospiraceae</taxon>
        <taxon>Eisenbergiella</taxon>
    </lineage>
</organism>
<evidence type="ECO:0000256" key="2">
    <source>
        <dbReference type="ARBA" id="ARBA00022676"/>
    </source>
</evidence>
<evidence type="ECO:0000313" key="7">
    <source>
        <dbReference type="Proteomes" id="UP000094067"/>
    </source>
</evidence>
<evidence type="ECO:0000259" key="5">
    <source>
        <dbReference type="Pfam" id="PF13439"/>
    </source>
</evidence>
<name>A0A1E3ADZ3_9FIRM</name>
<dbReference type="PANTHER" id="PTHR12526:SF640">
    <property type="entry name" value="COLANIC ACID BIOSYNTHESIS GLYCOSYLTRANSFERASE WCAL-RELATED"/>
    <property type="match status" value="1"/>
</dbReference>
<protein>
    <submittedName>
        <fullName evidence="6">Putative teichuronic acid biosynthesis glycosyltransferase TuaC</fullName>
        <ecNumber evidence="6">2.4.-.-</ecNumber>
    </submittedName>
</protein>
<dbReference type="EMBL" id="MCGH01000002">
    <property type="protein sequence ID" value="ODM06948.1"/>
    <property type="molecule type" value="Genomic_DNA"/>
</dbReference>
<feature type="domain" description="Glycosyltransferase subfamily 4-like N-terminal" evidence="5">
    <location>
        <begin position="58"/>
        <end position="171"/>
    </location>
</feature>
<reference evidence="6 7" key="1">
    <citation type="submission" date="2016-07" db="EMBL/GenBank/DDBJ databases">
        <title>Characterization of isolates of Eisenbergiella tayi derived from blood cultures, using whole genome sequencing.</title>
        <authorList>
            <person name="Burdz T."/>
            <person name="Wiebe D."/>
            <person name="Huynh C."/>
            <person name="Bernard K."/>
        </authorList>
    </citation>
    <scope>NUCLEOTIDE SEQUENCE [LARGE SCALE GENOMIC DNA]</scope>
    <source>
        <strain evidence="6 7">NML 110608</strain>
    </source>
</reference>
<dbReference type="RefSeq" id="WP_069152711.1">
    <property type="nucleotide sequence ID" value="NZ_MCGH01000002.1"/>
</dbReference>
<proteinExistence type="inferred from homology"/>
<dbReference type="EC" id="2.4.-.-" evidence="6"/>